<accession>A0A1C2JCY0</accession>
<evidence type="ECO:0000313" key="3">
    <source>
        <dbReference type="Proteomes" id="UP000095008"/>
    </source>
</evidence>
<evidence type="ECO:0000313" key="2">
    <source>
        <dbReference type="EMBL" id="OCX69386.1"/>
    </source>
</evidence>
<keyword evidence="1" id="KW-1133">Transmembrane helix</keyword>
<dbReference type="Proteomes" id="UP000095008">
    <property type="component" value="Unassembled WGS sequence"/>
</dbReference>
<proteinExistence type="predicted"/>
<keyword evidence="3" id="KW-1185">Reference proteome</keyword>
<dbReference type="AlphaFoldDB" id="A0A1C2JCY0"/>
<keyword evidence="1" id="KW-0472">Membrane</keyword>
<reference evidence="2" key="1">
    <citation type="journal article" date="2016" name="Int. J. Mol. Sci.">
        <title>Comparative genomics of the extreme acidophile Acidithiobacillus thiooxidans reveals intraspecific divergence and niche adaptation.</title>
        <authorList>
            <person name="Zhang X."/>
            <person name="Feng X."/>
            <person name="Tao J."/>
            <person name="Ma L."/>
            <person name="Xiao Y."/>
            <person name="Liang Y."/>
            <person name="Liu X."/>
            <person name="Yin H."/>
        </authorList>
    </citation>
    <scope>NUCLEOTIDE SEQUENCE [LARGE SCALE GENOMIC DNA]</scope>
    <source>
        <strain evidence="2">DXS-W</strain>
    </source>
</reference>
<feature type="transmembrane region" description="Helical" evidence="1">
    <location>
        <begin position="20"/>
        <end position="45"/>
    </location>
</feature>
<comment type="caution">
    <text evidence="2">The sequence shown here is derived from an EMBL/GenBank/DDBJ whole genome shotgun (WGS) entry which is preliminary data.</text>
</comment>
<sequence>MRYEVYKDKQEFFCKYRQHFRGVLLISIFFPSLHMQLNIPLLTTVKQQKLKLKKRFARMRSWQKWIDRYPMIIIN</sequence>
<name>A0A1C2JCY0_ACITH</name>
<protein>
    <submittedName>
        <fullName evidence="2">Uncharacterized protein</fullName>
    </submittedName>
</protein>
<dbReference type="EMBL" id="LWRY01000218">
    <property type="protein sequence ID" value="OCX69386.1"/>
    <property type="molecule type" value="Genomic_DNA"/>
</dbReference>
<evidence type="ECO:0000256" key="1">
    <source>
        <dbReference type="SAM" id="Phobius"/>
    </source>
</evidence>
<gene>
    <name evidence="2" type="ORF">A6M23_15400</name>
</gene>
<organism evidence="2 3">
    <name type="scientific">Acidithiobacillus thiooxidans</name>
    <name type="common">Thiobacillus thiooxidans</name>
    <dbReference type="NCBI Taxonomy" id="930"/>
    <lineage>
        <taxon>Bacteria</taxon>
        <taxon>Pseudomonadati</taxon>
        <taxon>Pseudomonadota</taxon>
        <taxon>Acidithiobacillia</taxon>
        <taxon>Acidithiobacillales</taxon>
        <taxon>Acidithiobacillaceae</taxon>
        <taxon>Acidithiobacillus</taxon>
    </lineage>
</organism>
<keyword evidence="1" id="KW-0812">Transmembrane</keyword>